<dbReference type="GO" id="GO:0004348">
    <property type="term" value="F:glucosylceramidase activity"/>
    <property type="evidence" value="ECO:0007669"/>
    <property type="project" value="UniProtKB-EC"/>
</dbReference>
<dbReference type="SUPFAM" id="SSF51011">
    <property type="entry name" value="Glycosyl hydrolase domain"/>
    <property type="match status" value="1"/>
</dbReference>
<dbReference type="GO" id="GO:0006680">
    <property type="term" value="P:glucosylceramide catabolic process"/>
    <property type="evidence" value="ECO:0007669"/>
    <property type="project" value="TreeGrafter"/>
</dbReference>
<keyword evidence="7 12" id="KW-0378">Hydrolase</keyword>
<comment type="catalytic activity">
    <reaction evidence="1">
        <text>a beta-D-glucosyl-(1&lt;-&gt;1')-N-acylsphing-4-enine + H2O = an N-acylsphing-4-enine + D-glucose</text>
        <dbReference type="Rhea" id="RHEA:13269"/>
        <dbReference type="ChEBI" id="CHEBI:4167"/>
        <dbReference type="ChEBI" id="CHEBI:15377"/>
        <dbReference type="ChEBI" id="CHEBI:22801"/>
        <dbReference type="ChEBI" id="CHEBI:52639"/>
        <dbReference type="EC" id="3.2.1.45"/>
    </reaction>
    <physiologicalReaction direction="left-to-right" evidence="1">
        <dbReference type="Rhea" id="RHEA:13270"/>
    </physiologicalReaction>
</comment>
<feature type="domain" description="Glycosyl hydrolase family 30 TIM-barrel" evidence="13">
    <location>
        <begin position="3"/>
        <end position="343"/>
    </location>
</feature>
<evidence type="ECO:0000256" key="10">
    <source>
        <dbReference type="ARBA" id="ARBA00050474"/>
    </source>
</evidence>
<dbReference type="InterPro" id="IPR033452">
    <property type="entry name" value="GH30_C"/>
</dbReference>
<evidence type="ECO:0000259" key="13">
    <source>
        <dbReference type="Pfam" id="PF02055"/>
    </source>
</evidence>
<dbReference type="GO" id="GO:0010605">
    <property type="term" value="P:negative regulation of macromolecule metabolic process"/>
    <property type="evidence" value="ECO:0007669"/>
    <property type="project" value="UniProtKB-ARBA"/>
</dbReference>
<evidence type="ECO:0000313" key="16">
    <source>
        <dbReference type="Proteomes" id="UP001233999"/>
    </source>
</evidence>
<comment type="caution">
    <text evidence="15">The sequence shown here is derived from an EMBL/GenBank/DDBJ whole genome shotgun (WGS) entry which is preliminary data.</text>
</comment>
<evidence type="ECO:0000256" key="6">
    <source>
        <dbReference type="ARBA" id="ARBA00022729"/>
    </source>
</evidence>
<dbReference type="GO" id="GO:0007040">
    <property type="term" value="P:lysosome organization"/>
    <property type="evidence" value="ECO:0007669"/>
    <property type="project" value="UniProtKB-ARBA"/>
</dbReference>
<evidence type="ECO:0000256" key="2">
    <source>
        <dbReference type="ARBA" id="ARBA00004760"/>
    </source>
</evidence>
<dbReference type="Pfam" id="PF17189">
    <property type="entry name" value="Glyco_hydro_30C"/>
    <property type="match status" value="2"/>
</dbReference>
<comment type="catalytic activity">
    <reaction evidence="10">
        <text>a beta-D-glucosylceramide + H2O = an N-acyl-sphingoid base + D-glucose</text>
        <dbReference type="Rhea" id="RHEA:81447"/>
        <dbReference type="ChEBI" id="CHEBI:4167"/>
        <dbReference type="ChEBI" id="CHEBI:15377"/>
        <dbReference type="ChEBI" id="CHEBI:83264"/>
        <dbReference type="ChEBI" id="CHEBI:83273"/>
    </reaction>
    <physiologicalReaction direction="left-to-right" evidence="10">
        <dbReference type="Rhea" id="RHEA:81448"/>
    </physiologicalReaction>
</comment>
<name>A0AAD8ALA4_DIPPU</name>
<protein>
    <recommendedName>
        <fullName evidence="5 12">Glucosylceramidase</fullName>
        <ecNumber evidence="5 12">3.2.1.45</ecNumber>
    </recommendedName>
</protein>
<keyword evidence="16" id="KW-1185">Reference proteome</keyword>
<feature type="domain" description="Glycosyl hydrolase family 30 TIM-barrel" evidence="13">
    <location>
        <begin position="558"/>
        <end position="898"/>
    </location>
</feature>
<feature type="domain" description="Glycosyl hydrolase family 30 beta sandwich" evidence="14">
    <location>
        <begin position="901"/>
        <end position="963"/>
    </location>
</feature>
<dbReference type="EMBL" id="JASPKZ010000067">
    <property type="protein sequence ID" value="KAJ9600721.1"/>
    <property type="molecule type" value="Genomic_DNA"/>
</dbReference>
<evidence type="ECO:0000313" key="15">
    <source>
        <dbReference type="EMBL" id="KAJ9600721.1"/>
    </source>
</evidence>
<dbReference type="GO" id="GO:0005764">
    <property type="term" value="C:lysosome"/>
    <property type="evidence" value="ECO:0007669"/>
    <property type="project" value="UniProtKB-ARBA"/>
</dbReference>
<evidence type="ECO:0000256" key="9">
    <source>
        <dbReference type="ARBA" id="ARBA00023098"/>
    </source>
</evidence>
<keyword evidence="8 12" id="KW-0746">Sphingolipid metabolism</keyword>
<dbReference type="GO" id="GO:0032006">
    <property type="term" value="P:regulation of TOR signaling"/>
    <property type="evidence" value="ECO:0007669"/>
    <property type="project" value="UniProtKB-ARBA"/>
</dbReference>
<organism evidence="15 16">
    <name type="scientific">Diploptera punctata</name>
    <name type="common">Pacific beetle cockroach</name>
    <dbReference type="NCBI Taxonomy" id="6984"/>
    <lineage>
        <taxon>Eukaryota</taxon>
        <taxon>Metazoa</taxon>
        <taxon>Ecdysozoa</taxon>
        <taxon>Arthropoda</taxon>
        <taxon>Hexapoda</taxon>
        <taxon>Insecta</taxon>
        <taxon>Pterygota</taxon>
        <taxon>Neoptera</taxon>
        <taxon>Polyneoptera</taxon>
        <taxon>Dictyoptera</taxon>
        <taxon>Blattodea</taxon>
        <taxon>Blaberoidea</taxon>
        <taxon>Blaberidae</taxon>
        <taxon>Diplopterinae</taxon>
        <taxon>Diploptera</taxon>
    </lineage>
</organism>
<evidence type="ECO:0000256" key="8">
    <source>
        <dbReference type="ARBA" id="ARBA00022919"/>
    </source>
</evidence>
<dbReference type="Gene3D" id="3.20.20.80">
    <property type="entry name" value="Glycosidases"/>
    <property type="match status" value="2"/>
</dbReference>
<dbReference type="GO" id="GO:0042391">
    <property type="term" value="P:regulation of membrane potential"/>
    <property type="evidence" value="ECO:0007669"/>
    <property type="project" value="UniProtKB-ARBA"/>
</dbReference>
<keyword evidence="12" id="KW-0326">Glycosidase</keyword>
<sequence length="965" mass="108800">MFGFGGAMTDASGINIASLSESAQENVLRSYFAPDGSEYNMIRVPIAGTDFSTHAYSYDDVECDVELNNFTLAEEDIKYKIPYIKRAMELNSRDILLLGAPWSAPRWMKTNNQFNGAGQLKEKYYQVWATYFVRFFEAYAKENLYFWATSPQNEPNNGFMPNFIFNSMGWTNEGEANWVANYLGPTLEQSDYSNVNIIIMDDNRPYITTWAEVFFLPQSEELLLPSVAIHGYLDTSSDASVLSTVHNNFPDVFLLYTEACNGVQTNRVELGSWENGEAYAYDIIQVTNNWVTGWVDWNIALDPQGGPNWANNFVDAPIIVNATADEFYKQPMYYVLAHFSKFVPQGSQRIQLSTTDDKGIENVAFVDPNGNTVVIFLNRNDGPVSLAVKDPNRGVFNLNMDPRSIATSVFISDDDTRIYCDYDLEDKLYLPVTCINALVHSISRVQTPQTAMKLLVALVLALWMQVLPILIFSSVRGDECAAREYGAGNMVCVCNATYCDSLPSQFNVPDGGFLAYVSSKDGRRFYNIAGTFQNTFQDGDAEAVFTVNQEITYQQMFGFGGAMTDASGINIASLSESAQENVLRSYFAPDGSEYNMIRVPIAGTDFSIRAYSYDDVEGDAELKNFALAEEDIKYKIPYIKRAMELNSRNMLLLGAPWSAPRWMKTNNQFNGAGQLKEKYYQVWANYFVRFFEAYAKENLHFWATTPQNEPIDGFLPNFSFNAMGWTNVGEGNWVANYLGPTLKKSPYSNVKIMMMDDQRPFITTWAEVVIFLTTIIKYVSGIAIHWYLDTISNPSVLSTVHDAFPDVFLLYTEASNGAQTNRVELGSWENGEAYAYDIIQVTNNWVTGWVDWNIALDEQGGPNWANNFVDSPIIVNATADEFYKQPMYYALAHFSKFVPQGSQRIQLYTTDNRGIENVAFIDPNGNIVLIFLNRNDGPVSLAVKDPNRGVFNLNMDPRSIVSVIY</sequence>
<evidence type="ECO:0000259" key="14">
    <source>
        <dbReference type="Pfam" id="PF17189"/>
    </source>
</evidence>
<dbReference type="InterPro" id="IPR017853">
    <property type="entry name" value="GH"/>
</dbReference>
<dbReference type="Proteomes" id="UP001233999">
    <property type="component" value="Unassembled WGS sequence"/>
</dbReference>
<feature type="domain" description="Glycosyl hydrolase family 30 beta sandwich" evidence="14">
    <location>
        <begin position="346"/>
        <end position="407"/>
    </location>
</feature>
<gene>
    <name evidence="15" type="ORF">L9F63_026143</name>
</gene>
<dbReference type="AlphaFoldDB" id="A0AAD8ALA4"/>
<evidence type="ECO:0000256" key="5">
    <source>
        <dbReference type="ARBA" id="ARBA00012658"/>
    </source>
</evidence>
<dbReference type="Pfam" id="PF02055">
    <property type="entry name" value="Glyco_hydro_30"/>
    <property type="match status" value="2"/>
</dbReference>
<dbReference type="GO" id="GO:0051246">
    <property type="term" value="P:regulation of protein metabolic process"/>
    <property type="evidence" value="ECO:0007669"/>
    <property type="project" value="UniProtKB-ARBA"/>
</dbReference>
<dbReference type="GO" id="GO:0005774">
    <property type="term" value="C:vacuolar membrane"/>
    <property type="evidence" value="ECO:0007669"/>
    <property type="project" value="UniProtKB-ARBA"/>
</dbReference>
<dbReference type="FunFam" id="3.20.20.80:FF:000030">
    <property type="entry name" value="Lysosomal acid glucosylceramidase"/>
    <property type="match status" value="2"/>
</dbReference>
<dbReference type="PRINTS" id="PR00843">
    <property type="entry name" value="GLHYDRLASE30"/>
</dbReference>
<dbReference type="InterPro" id="IPR001139">
    <property type="entry name" value="Glyco_hydro_30"/>
</dbReference>
<accession>A0AAD8ALA4</accession>
<comment type="pathway">
    <text evidence="3">Sphingolipid metabolism.</text>
</comment>
<dbReference type="GO" id="GO:0006066">
    <property type="term" value="P:alcohol metabolic process"/>
    <property type="evidence" value="ECO:0007669"/>
    <property type="project" value="UniProtKB-ARBA"/>
</dbReference>
<proteinExistence type="inferred from homology"/>
<evidence type="ECO:0000256" key="11">
    <source>
        <dbReference type="ARBA" id="ARBA00051345"/>
    </source>
</evidence>
<comment type="pathway">
    <text evidence="2">Lipid metabolism; sphingolipid metabolism.</text>
</comment>
<evidence type="ECO:0000256" key="12">
    <source>
        <dbReference type="RuleBase" id="RU361188"/>
    </source>
</evidence>
<comment type="similarity">
    <text evidence="4 12">Belongs to the glycosyl hydrolase 30 family.</text>
</comment>
<evidence type="ECO:0000256" key="4">
    <source>
        <dbReference type="ARBA" id="ARBA00005382"/>
    </source>
</evidence>
<dbReference type="GO" id="GO:0008202">
    <property type="term" value="P:steroid metabolic process"/>
    <property type="evidence" value="ECO:0007669"/>
    <property type="project" value="UniProtKB-ARBA"/>
</dbReference>
<keyword evidence="9 12" id="KW-0443">Lipid metabolism</keyword>
<evidence type="ECO:0000256" key="3">
    <source>
        <dbReference type="ARBA" id="ARBA00004991"/>
    </source>
</evidence>
<dbReference type="PANTHER" id="PTHR11069">
    <property type="entry name" value="GLUCOSYLCERAMIDASE"/>
    <property type="match status" value="1"/>
</dbReference>
<keyword evidence="6" id="KW-0732">Signal</keyword>
<dbReference type="GO" id="GO:0030163">
    <property type="term" value="P:protein catabolic process"/>
    <property type="evidence" value="ECO:0007669"/>
    <property type="project" value="UniProtKB-ARBA"/>
</dbReference>
<dbReference type="GO" id="GO:0016758">
    <property type="term" value="F:hexosyltransferase activity"/>
    <property type="evidence" value="ECO:0007669"/>
    <property type="project" value="UniProtKB-ARBA"/>
</dbReference>
<dbReference type="InterPro" id="IPR033453">
    <property type="entry name" value="Glyco_hydro_30_TIM-barrel"/>
</dbReference>
<comment type="catalytic activity">
    <reaction evidence="11">
        <text>an N-acyl-1-beta-D-glucosyl-15-methylhexadecasphing-4-enine + H2O = an N-acyl-15-methylhexadecasphing-4-enine + D-glucose</text>
        <dbReference type="Rhea" id="RHEA:34755"/>
        <dbReference type="ChEBI" id="CHEBI:4167"/>
        <dbReference type="ChEBI" id="CHEBI:15377"/>
        <dbReference type="ChEBI" id="CHEBI:70815"/>
        <dbReference type="ChEBI" id="CHEBI:70846"/>
    </reaction>
    <physiologicalReaction direction="left-to-right" evidence="11">
        <dbReference type="Rhea" id="RHEA:34756"/>
    </physiologicalReaction>
</comment>
<dbReference type="GO" id="GO:0016241">
    <property type="term" value="P:regulation of macroautophagy"/>
    <property type="evidence" value="ECO:0007669"/>
    <property type="project" value="UniProtKB-ARBA"/>
</dbReference>
<dbReference type="EC" id="3.2.1.45" evidence="5 12"/>
<reference evidence="15" key="2">
    <citation type="submission" date="2023-05" db="EMBL/GenBank/DDBJ databases">
        <authorList>
            <person name="Fouks B."/>
        </authorList>
    </citation>
    <scope>NUCLEOTIDE SEQUENCE</scope>
    <source>
        <strain evidence="15">Stay&amp;Tobe</strain>
        <tissue evidence="15">Testes</tissue>
    </source>
</reference>
<reference evidence="15" key="1">
    <citation type="journal article" date="2023" name="IScience">
        <title>Live-bearing cockroach genome reveals convergent evolutionary mechanisms linked to viviparity in insects and beyond.</title>
        <authorList>
            <person name="Fouks B."/>
            <person name="Harrison M.C."/>
            <person name="Mikhailova A.A."/>
            <person name="Marchal E."/>
            <person name="English S."/>
            <person name="Carruthers M."/>
            <person name="Jennings E.C."/>
            <person name="Chiamaka E.L."/>
            <person name="Frigard R.A."/>
            <person name="Pippel M."/>
            <person name="Attardo G.M."/>
            <person name="Benoit J.B."/>
            <person name="Bornberg-Bauer E."/>
            <person name="Tobe S.S."/>
        </authorList>
    </citation>
    <scope>NUCLEOTIDE SEQUENCE</scope>
    <source>
        <strain evidence="15">Stay&amp;Tobe</strain>
    </source>
</reference>
<evidence type="ECO:0000256" key="7">
    <source>
        <dbReference type="ARBA" id="ARBA00022801"/>
    </source>
</evidence>
<evidence type="ECO:0000256" key="1">
    <source>
        <dbReference type="ARBA" id="ARBA00001013"/>
    </source>
</evidence>
<dbReference type="GO" id="GO:0006914">
    <property type="term" value="P:autophagy"/>
    <property type="evidence" value="ECO:0007669"/>
    <property type="project" value="UniProtKB-ARBA"/>
</dbReference>
<dbReference type="GO" id="GO:0005102">
    <property type="term" value="F:signaling receptor binding"/>
    <property type="evidence" value="ECO:0007669"/>
    <property type="project" value="UniProtKB-ARBA"/>
</dbReference>
<dbReference type="SUPFAM" id="SSF51445">
    <property type="entry name" value="(Trans)glycosidases"/>
    <property type="match status" value="2"/>
</dbReference>
<dbReference type="PANTHER" id="PTHR11069:SF23">
    <property type="entry name" value="LYSOSOMAL ACID GLUCOSYLCERAMIDASE"/>
    <property type="match status" value="1"/>
</dbReference>